<feature type="non-terminal residue" evidence="3">
    <location>
        <position position="156"/>
    </location>
</feature>
<proteinExistence type="predicted"/>
<feature type="compositionally biased region" description="Low complexity" evidence="1">
    <location>
        <begin position="1"/>
        <end position="13"/>
    </location>
</feature>
<feature type="transmembrane region" description="Helical" evidence="2">
    <location>
        <begin position="103"/>
        <end position="124"/>
    </location>
</feature>
<evidence type="ECO:0000256" key="1">
    <source>
        <dbReference type="SAM" id="MobiDB-lite"/>
    </source>
</evidence>
<keyword evidence="4" id="KW-1185">Reference proteome</keyword>
<keyword evidence="2" id="KW-0812">Transmembrane</keyword>
<organism evidence="3 4">
    <name type="scientific">Streptomyces coryli</name>
    <dbReference type="NCBI Taxonomy" id="1128680"/>
    <lineage>
        <taxon>Bacteria</taxon>
        <taxon>Bacillati</taxon>
        <taxon>Actinomycetota</taxon>
        <taxon>Actinomycetes</taxon>
        <taxon>Kitasatosporales</taxon>
        <taxon>Streptomycetaceae</taxon>
        <taxon>Streptomyces</taxon>
    </lineage>
</organism>
<dbReference type="EMBL" id="JAAKZV010000172">
    <property type="protein sequence ID" value="NGN67949.1"/>
    <property type="molecule type" value="Genomic_DNA"/>
</dbReference>
<feature type="transmembrane region" description="Helical" evidence="2">
    <location>
        <begin position="69"/>
        <end position="91"/>
    </location>
</feature>
<feature type="transmembrane region" description="Helical" evidence="2">
    <location>
        <begin position="30"/>
        <end position="49"/>
    </location>
</feature>
<dbReference type="AlphaFoldDB" id="A0A6G4U6T4"/>
<keyword evidence="2" id="KW-0472">Membrane</keyword>
<accession>A0A6G4U6T4</accession>
<protein>
    <submittedName>
        <fullName evidence="3">Uncharacterized protein</fullName>
    </submittedName>
</protein>
<name>A0A6G4U6T4_9ACTN</name>
<evidence type="ECO:0000256" key="2">
    <source>
        <dbReference type="SAM" id="Phobius"/>
    </source>
</evidence>
<reference evidence="3 4" key="1">
    <citation type="submission" date="2020-02" db="EMBL/GenBank/DDBJ databases">
        <title>Whole-genome analyses of novel actinobacteria.</title>
        <authorList>
            <person name="Sahin N."/>
        </authorList>
    </citation>
    <scope>NUCLEOTIDE SEQUENCE [LARGE SCALE GENOMIC DNA]</scope>
    <source>
        <strain evidence="3 4">A7024</strain>
    </source>
</reference>
<evidence type="ECO:0000313" key="4">
    <source>
        <dbReference type="Proteomes" id="UP000481583"/>
    </source>
</evidence>
<keyword evidence="2" id="KW-1133">Transmembrane helix</keyword>
<comment type="caution">
    <text evidence="3">The sequence shown here is derived from an EMBL/GenBank/DDBJ whole genome shotgun (WGS) entry which is preliminary data.</text>
</comment>
<dbReference type="Proteomes" id="UP000481583">
    <property type="component" value="Unassembled WGS sequence"/>
</dbReference>
<feature type="region of interest" description="Disordered" evidence="1">
    <location>
        <begin position="1"/>
        <end position="23"/>
    </location>
</feature>
<evidence type="ECO:0000313" key="3">
    <source>
        <dbReference type="EMBL" id="NGN67949.1"/>
    </source>
</evidence>
<gene>
    <name evidence="3" type="ORF">G5C51_29130</name>
</gene>
<sequence length="156" mass="16685">MDTVLRPAGAPTSRTRRTSRPSRADRLRPALRALAIAACVPYLTLKLAWLSGSHVGIPAGSDLRRSEGALFAANTATVVMDAAVIVLAFALTRPWGRRLPGWLLLLPLWVATGLLAPIVVGFPAQLVARLFGADTGSQQPADEPFLAEWVFGVVYT</sequence>